<evidence type="ECO:0000259" key="6">
    <source>
        <dbReference type="SMART" id="SM00382"/>
    </source>
</evidence>
<evidence type="ECO:0000256" key="4">
    <source>
        <dbReference type="ARBA" id="ARBA00022741"/>
    </source>
</evidence>
<comment type="function">
    <text evidence="1">DNA-dependent ATPase that plays important roles in cellular responses to stalled DNA replication processes.</text>
</comment>
<dbReference type="EMBL" id="BAABCA010000006">
    <property type="protein sequence ID" value="GAA4238490.1"/>
    <property type="molecule type" value="Genomic_DNA"/>
</dbReference>
<dbReference type="PANTHER" id="PTHR13779">
    <property type="entry name" value="WERNER HELICASE-INTERACTING PROTEIN 1 FAMILY MEMBER"/>
    <property type="match status" value="1"/>
</dbReference>
<evidence type="ECO:0000256" key="5">
    <source>
        <dbReference type="ARBA" id="ARBA00022840"/>
    </source>
</evidence>
<evidence type="ECO:0000256" key="1">
    <source>
        <dbReference type="ARBA" id="ARBA00002393"/>
    </source>
</evidence>
<keyword evidence="8" id="KW-1185">Reference proteome</keyword>
<dbReference type="Gene3D" id="1.10.8.60">
    <property type="match status" value="1"/>
</dbReference>
<dbReference type="Pfam" id="PF00004">
    <property type="entry name" value="AAA"/>
    <property type="match status" value="1"/>
</dbReference>
<dbReference type="Proteomes" id="UP001501496">
    <property type="component" value="Unassembled WGS sequence"/>
</dbReference>
<dbReference type="SUPFAM" id="SSF48019">
    <property type="entry name" value="post-AAA+ oligomerization domain-like"/>
    <property type="match status" value="1"/>
</dbReference>
<dbReference type="InterPro" id="IPR003593">
    <property type="entry name" value="AAA+_ATPase"/>
</dbReference>
<evidence type="ECO:0000313" key="8">
    <source>
        <dbReference type="Proteomes" id="UP001501496"/>
    </source>
</evidence>
<name>A0ABP8CF66_9FLAO</name>
<dbReference type="InterPro" id="IPR051314">
    <property type="entry name" value="AAA_ATPase_RarA/MGS1/WRNIP1"/>
</dbReference>
<keyword evidence="4" id="KW-0547">Nucleotide-binding</keyword>
<comment type="caution">
    <text evidence="7">The sequence shown here is derived from an EMBL/GenBank/DDBJ whole genome shotgun (WGS) entry which is preliminary data.</text>
</comment>
<organism evidence="7 8">
    <name type="scientific">Postechiella marina</name>
    <dbReference type="NCBI Taxonomy" id="943941"/>
    <lineage>
        <taxon>Bacteria</taxon>
        <taxon>Pseudomonadati</taxon>
        <taxon>Bacteroidota</taxon>
        <taxon>Flavobacteriia</taxon>
        <taxon>Flavobacteriales</taxon>
        <taxon>Flavobacteriaceae</taxon>
        <taxon>Postechiella</taxon>
    </lineage>
</organism>
<gene>
    <name evidence="7" type="ORF">GCM10022291_29150</name>
</gene>
<dbReference type="InterPro" id="IPR021886">
    <property type="entry name" value="MgsA_C"/>
</dbReference>
<dbReference type="CDD" id="cd00009">
    <property type="entry name" value="AAA"/>
    <property type="match status" value="1"/>
</dbReference>
<dbReference type="PANTHER" id="PTHR13779:SF7">
    <property type="entry name" value="ATPASE WRNIP1"/>
    <property type="match status" value="1"/>
</dbReference>
<comment type="similarity">
    <text evidence="2">Belongs to the AAA ATPase family. RarA/MGS1/WRNIP1 subfamily.</text>
</comment>
<protein>
    <recommendedName>
        <fullName evidence="3">Replication-associated recombination protein A</fullName>
    </recommendedName>
</protein>
<evidence type="ECO:0000313" key="7">
    <source>
        <dbReference type="EMBL" id="GAA4238490.1"/>
    </source>
</evidence>
<evidence type="ECO:0000256" key="2">
    <source>
        <dbReference type="ARBA" id="ARBA00008959"/>
    </source>
</evidence>
<dbReference type="InterPro" id="IPR032423">
    <property type="entry name" value="AAA_assoc_2"/>
</dbReference>
<dbReference type="Gene3D" id="1.10.3710.10">
    <property type="entry name" value="DNA polymerase III clamp loader subunits, C-terminal domain"/>
    <property type="match status" value="1"/>
</dbReference>
<reference evidence="8" key="1">
    <citation type="journal article" date="2019" name="Int. J. Syst. Evol. Microbiol.">
        <title>The Global Catalogue of Microorganisms (GCM) 10K type strain sequencing project: providing services to taxonomists for standard genome sequencing and annotation.</title>
        <authorList>
            <consortium name="The Broad Institute Genomics Platform"/>
            <consortium name="The Broad Institute Genome Sequencing Center for Infectious Disease"/>
            <person name="Wu L."/>
            <person name="Ma J."/>
        </authorList>
    </citation>
    <scope>NUCLEOTIDE SEQUENCE [LARGE SCALE GENOMIC DNA]</scope>
    <source>
        <strain evidence="8">JCM 17630</strain>
    </source>
</reference>
<keyword evidence="5" id="KW-0067">ATP-binding</keyword>
<dbReference type="Gene3D" id="1.20.272.10">
    <property type="match status" value="1"/>
</dbReference>
<dbReference type="InterPro" id="IPR027417">
    <property type="entry name" value="P-loop_NTPase"/>
</dbReference>
<dbReference type="CDD" id="cd18139">
    <property type="entry name" value="HLD_clamp_RarA"/>
    <property type="match status" value="1"/>
</dbReference>
<dbReference type="Pfam" id="PF16193">
    <property type="entry name" value="AAA_assoc_2"/>
    <property type="match status" value="1"/>
</dbReference>
<accession>A0ABP8CF66</accession>
<dbReference type="Gene3D" id="3.40.50.300">
    <property type="entry name" value="P-loop containing nucleotide triphosphate hydrolases"/>
    <property type="match status" value="1"/>
</dbReference>
<dbReference type="SUPFAM" id="SSF52540">
    <property type="entry name" value="P-loop containing nucleoside triphosphate hydrolases"/>
    <property type="match status" value="1"/>
</dbReference>
<dbReference type="InterPro" id="IPR008921">
    <property type="entry name" value="DNA_pol3_clamp-load_cplx_C"/>
</dbReference>
<proteinExistence type="inferred from homology"/>
<evidence type="ECO:0000256" key="3">
    <source>
        <dbReference type="ARBA" id="ARBA00020776"/>
    </source>
</evidence>
<feature type="domain" description="AAA+ ATPase" evidence="6">
    <location>
        <begin position="40"/>
        <end position="158"/>
    </location>
</feature>
<sequence>MNVNEPLAERLRPKTLDDYVSQAHLVGANGVLTQHLKQGLIPSMLFWGPPGTGKTTLANIIANESGRPFYTLSAINSGVKDIRDVIDKAKQSGGLFTTKNPILFIDEIHRFSKSQQDSLLQAVEKGWITLIGATTENPSFEVIPALLSRCQVYILNAFEKKDLETLLNRAIATDEHMAAKKITLKETSALLRLSGGDGRKLLNIFELIVNSYNDDTVVITNEAVLQKVQNNTVRYDKTGEQHYDIISAFIKSIRGSDPNAAVYWLARMVEGGEDVKFIARRLLILASEDIGNANPTALVIANNAFQAVSTIGFPESRIILSQCATYLACSPKSNAAYLAIGQAQQLVKQTGDLPVPLEIRNAPTKLMKELGYGDNYKYAHNYNNNFAPQEFLPDDIKNTKFYEPGNNARENAHRDFLKQRWKDKYGY</sequence>
<dbReference type="SMART" id="SM00382">
    <property type="entry name" value="AAA"/>
    <property type="match status" value="1"/>
</dbReference>
<dbReference type="Pfam" id="PF12002">
    <property type="entry name" value="MgsA_C"/>
    <property type="match status" value="1"/>
</dbReference>
<dbReference type="InterPro" id="IPR003959">
    <property type="entry name" value="ATPase_AAA_core"/>
</dbReference>